<comment type="caution">
    <text evidence="2">The sequence shown here is derived from an EMBL/GenBank/DDBJ whole genome shotgun (WGS) entry which is preliminary data.</text>
</comment>
<dbReference type="EMBL" id="JACIBV010000001">
    <property type="protein sequence ID" value="MBB3728429.1"/>
    <property type="molecule type" value="Genomic_DNA"/>
</dbReference>
<feature type="region of interest" description="Disordered" evidence="1">
    <location>
        <begin position="1"/>
        <end position="22"/>
    </location>
</feature>
<protein>
    <submittedName>
        <fullName evidence="2">Uncharacterized protein</fullName>
    </submittedName>
</protein>
<gene>
    <name evidence="2" type="ORF">FHR33_004289</name>
</gene>
<sequence>MSTPPNEPPKIFLPRETPPPASSQQLHIANRSGNVVRAVTVQPTPTPRTDPGFYRRLISGLNPLRQTTRAAMAMSGLGIAAIALDVAATLNLGNPFLFYDRRERWKDMAGLLEGNRSDLWRSYFDDISPHWKGHAVEMLQQYIRFNVNGLYSQLGKISGEMSGTMQSQFKEVSEYDLSVFGLYATSAPILRTLATMSLHPVGRVALMTQVGVFMSATGNLVKQFADVYYTYEGELNKLELKLNDLRGAFYRAGNPAMGPRDLNISPTIGDAAQVKENWIPAGKESP</sequence>
<dbReference type="Proteomes" id="UP000579945">
    <property type="component" value="Unassembled WGS sequence"/>
</dbReference>
<evidence type="ECO:0000313" key="2">
    <source>
        <dbReference type="EMBL" id="MBB3728429.1"/>
    </source>
</evidence>
<accession>A0A7W5V3R6</accession>
<dbReference type="RefSeq" id="WP_183650374.1">
    <property type="nucleotide sequence ID" value="NZ_JACIBV010000001.1"/>
</dbReference>
<reference evidence="2 3" key="1">
    <citation type="submission" date="2020-08" db="EMBL/GenBank/DDBJ databases">
        <title>Sequencing the genomes of 1000 actinobacteria strains.</title>
        <authorList>
            <person name="Klenk H.-P."/>
        </authorList>
    </citation>
    <scope>NUCLEOTIDE SEQUENCE [LARGE SCALE GENOMIC DNA]</scope>
    <source>
        <strain evidence="2 3">DSM 44320</strain>
    </source>
</reference>
<dbReference type="AlphaFoldDB" id="A0A7W5V3R6"/>
<proteinExistence type="predicted"/>
<dbReference type="GeneID" id="95390663"/>
<name>A0A7W5V3R6_9ACTN</name>
<organism evidence="2 3">
    <name type="scientific">Nonomuraea dietziae</name>
    <dbReference type="NCBI Taxonomy" id="65515"/>
    <lineage>
        <taxon>Bacteria</taxon>
        <taxon>Bacillati</taxon>
        <taxon>Actinomycetota</taxon>
        <taxon>Actinomycetes</taxon>
        <taxon>Streptosporangiales</taxon>
        <taxon>Streptosporangiaceae</taxon>
        <taxon>Nonomuraea</taxon>
    </lineage>
</organism>
<evidence type="ECO:0000313" key="3">
    <source>
        <dbReference type="Proteomes" id="UP000579945"/>
    </source>
</evidence>
<evidence type="ECO:0000256" key="1">
    <source>
        <dbReference type="SAM" id="MobiDB-lite"/>
    </source>
</evidence>
<keyword evidence="3" id="KW-1185">Reference proteome</keyword>